<dbReference type="Proteomes" id="UP000215450">
    <property type="component" value="Unassembled WGS sequence"/>
</dbReference>
<dbReference type="EMBL" id="FXUV01000014">
    <property type="protein sequence ID" value="SMQ12057.1"/>
    <property type="molecule type" value="Genomic_DNA"/>
</dbReference>
<dbReference type="InterPro" id="IPR029441">
    <property type="entry name" value="Cass2"/>
</dbReference>
<name>A0A238HEW3_9NEIS</name>
<evidence type="ECO:0000259" key="1">
    <source>
        <dbReference type="Pfam" id="PF14526"/>
    </source>
</evidence>
<keyword evidence="4" id="KW-1185">Reference proteome</keyword>
<dbReference type="AlphaFoldDB" id="A0A238HEW3"/>
<sequence>MQTSLPIFRVGGLCATISLENEQENINQLWQDWFSGSLKDTLPAFSTSVYCVRHSYQENGSYTLIIGKLISNDATLPENAADVWLPPQQYHTYSLPEKHHSAAADVWQQILADSELPTRRFKADFETYPAFGEAKIYVGIKGKVEMAEEYF</sequence>
<dbReference type="InterPro" id="IPR053182">
    <property type="entry name" value="YobU-like_regulator"/>
</dbReference>
<protein>
    <recommendedName>
        <fullName evidence="1">Integron-associated effector binding protein domain-containing protein</fullName>
    </recommendedName>
</protein>
<dbReference type="Gene3D" id="3.20.80.10">
    <property type="entry name" value="Regulatory factor, effector binding domain"/>
    <property type="match status" value="1"/>
</dbReference>
<feature type="domain" description="Integron-associated effector binding protein" evidence="1">
    <location>
        <begin position="4"/>
        <end position="140"/>
    </location>
</feature>
<reference evidence="2" key="1">
    <citation type="submission" date="2017-05" db="EMBL/GenBank/DDBJ databases">
        <authorList>
            <person name="Song R."/>
            <person name="Chenine A.L."/>
            <person name="Ruprecht R.M."/>
        </authorList>
    </citation>
    <scope>NUCLEOTIDE SEQUENCE</scope>
    <source>
        <strain evidence="2">Kingella_eburonensis</strain>
    </source>
</reference>
<dbReference type="Pfam" id="PF14526">
    <property type="entry name" value="Cass2"/>
    <property type="match status" value="1"/>
</dbReference>
<dbReference type="EMBL" id="FXUV02000016">
    <property type="protein sequence ID" value="SNB62555.1"/>
    <property type="molecule type" value="Genomic_DNA"/>
</dbReference>
<evidence type="ECO:0000313" key="2">
    <source>
        <dbReference type="EMBL" id="SMQ12057.1"/>
    </source>
</evidence>
<gene>
    <name evidence="3" type="ORF">KEBURONENSIS_00990</name>
    <name evidence="2" type="ORF">KEBURONENSIS_01066</name>
</gene>
<dbReference type="OrthoDB" id="8613288at2"/>
<dbReference type="STRING" id="1522312.GCA_900177895_00721"/>
<dbReference type="PANTHER" id="PTHR36444">
    <property type="entry name" value="TRANSCRIPTIONAL REGULATOR PROTEIN YOBU-RELATED"/>
    <property type="match status" value="1"/>
</dbReference>
<accession>A0A238HEW3</accession>
<dbReference type="PANTHER" id="PTHR36444:SF2">
    <property type="entry name" value="TRANSCRIPTIONAL REGULATOR PROTEIN YOBU-RELATED"/>
    <property type="match status" value="1"/>
</dbReference>
<dbReference type="InterPro" id="IPR011256">
    <property type="entry name" value="Reg_factor_effector_dom_sf"/>
</dbReference>
<reference evidence="3 4" key="2">
    <citation type="submission" date="2017-06" db="EMBL/GenBank/DDBJ databases">
        <authorList>
            <person name="Kim H.J."/>
            <person name="Triplett B.A."/>
        </authorList>
    </citation>
    <scope>NUCLEOTIDE SEQUENCE [LARGE SCALE GENOMIC DNA]</scope>
    <source>
        <strain evidence="3">Kingella_eburonensis</strain>
    </source>
</reference>
<evidence type="ECO:0000313" key="3">
    <source>
        <dbReference type="EMBL" id="SNB62555.1"/>
    </source>
</evidence>
<organism evidence="2">
    <name type="scientific">Kingella negevensis</name>
    <dbReference type="NCBI Taxonomy" id="1522312"/>
    <lineage>
        <taxon>Bacteria</taxon>
        <taxon>Pseudomonadati</taxon>
        <taxon>Pseudomonadota</taxon>
        <taxon>Betaproteobacteria</taxon>
        <taxon>Neisseriales</taxon>
        <taxon>Neisseriaceae</taxon>
        <taxon>Kingella</taxon>
    </lineage>
</organism>
<dbReference type="RefSeq" id="WP_095062207.1">
    <property type="nucleotide sequence ID" value="NZ_FXUV02000016.1"/>
</dbReference>
<proteinExistence type="predicted"/>
<evidence type="ECO:0000313" key="4">
    <source>
        <dbReference type="Proteomes" id="UP000215450"/>
    </source>
</evidence>